<keyword evidence="2" id="KW-1185">Reference proteome</keyword>
<gene>
    <name evidence="1" type="ORF">CTDIVETGP_0950</name>
</gene>
<comment type="caution">
    <text evidence="1">The sequence shown here is derived from an EMBL/GenBank/DDBJ whole genome shotgun (WGS) entry which is preliminary data.</text>
</comment>
<evidence type="ECO:0000313" key="2">
    <source>
        <dbReference type="Proteomes" id="UP000019482"/>
    </source>
</evidence>
<dbReference type="AlphaFoldDB" id="W6N4H2"/>
<name>W6N4H2_CLOTY</name>
<evidence type="ECO:0000313" key="1">
    <source>
        <dbReference type="EMBL" id="CDL90880.1"/>
    </source>
</evidence>
<reference evidence="1 2" key="1">
    <citation type="journal article" date="2015" name="Genome Announc.">
        <title>Draft Genome Sequence of Clostridium tyrobutyricum Strain DIVETGP, Isolated from Cow's Milk for Grana Padano Production.</title>
        <authorList>
            <person name="Soggiu A."/>
            <person name="Piras C."/>
            <person name="Gaiarsa S."/>
            <person name="Sassera D."/>
            <person name="Roncada P."/>
            <person name="Bendixen E."/>
            <person name="Brasca M."/>
            <person name="Bonizzi L."/>
        </authorList>
    </citation>
    <scope>NUCLEOTIDE SEQUENCE [LARGE SCALE GENOMIC DNA]</scope>
    <source>
        <strain evidence="1 2">DIVETGP</strain>
    </source>
</reference>
<organism evidence="1 2">
    <name type="scientific">Clostridium tyrobutyricum DIVETGP</name>
    <dbReference type="NCBI Taxonomy" id="1408889"/>
    <lineage>
        <taxon>Bacteria</taxon>
        <taxon>Bacillati</taxon>
        <taxon>Bacillota</taxon>
        <taxon>Clostridia</taxon>
        <taxon>Eubacteriales</taxon>
        <taxon>Clostridiaceae</taxon>
        <taxon>Clostridium</taxon>
    </lineage>
</organism>
<dbReference type="EMBL" id="CBXI010000013">
    <property type="protein sequence ID" value="CDL90880.1"/>
    <property type="molecule type" value="Genomic_DNA"/>
</dbReference>
<proteinExistence type="predicted"/>
<protein>
    <submittedName>
        <fullName evidence="1">Uncharacterized protein</fullName>
    </submittedName>
</protein>
<dbReference type="Proteomes" id="UP000019482">
    <property type="component" value="Unassembled WGS sequence"/>
</dbReference>
<accession>W6N4H2</accession>
<sequence>MSVKSMENMDKLSAKAKLTEVIFIEFMRNKPIKALIICPPMIFLGRENGLLGKVKIITQLAAIDQLVKVNRN</sequence>